<dbReference type="GO" id="GO:0043565">
    <property type="term" value="F:sequence-specific DNA binding"/>
    <property type="evidence" value="ECO:0007669"/>
    <property type="project" value="InterPro"/>
</dbReference>
<dbReference type="SMART" id="SM00344">
    <property type="entry name" value="HTH_ASNC"/>
    <property type="match status" value="1"/>
</dbReference>
<evidence type="ECO:0000259" key="4">
    <source>
        <dbReference type="PROSITE" id="PS50956"/>
    </source>
</evidence>
<dbReference type="GO" id="GO:0005829">
    <property type="term" value="C:cytosol"/>
    <property type="evidence" value="ECO:0007669"/>
    <property type="project" value="TreeGrafter"/>
</dbReference>
<dbReference type="OrthoDB" id="34294at2"/>
<dbReference type="Gene3D" id="1.10.10.10">
    <property type="entry name" value="Winged helix-like DNA-binding domain superfamily/Winged helix DNA-binding domain"/>
    <property type="match status" value="1"/>
</dbReference>
<evidence type="ECO:0000256" key="3">
    <source>
        <dbReference type="ARBA" id="ARBA00023163"/>
    </source>
</evidence>
<evidence type="ECO:0000313" key="5">
    <source>
        <dbReference type="EMBL" id="ANE49066.1"/>
    </source>
</evidence>
<name>A0A172TQ20_9BACL</name>
<dbReference type="AlphaFoldDB" id="A0A172TQ20"/>
<dbReference type="GO" id="GO:0043200">
    <property type="term" value="P:response to amino acid"/>
    <property type="evidence" value="ECO:0007669"/>
    <property type="project" value="TreeGrafter"/>
</dbReference>
<dbReference type="Pfam" id="PF01037">
    <property type="entry name" value="AsnC_trans_reg"/>
    <property type="match status" value="1"/>
</dbReference>
<dbReference type="RefSeq" id="WP_068611237.1">
    <property type="nucleotide sequence ID" value="NZ_CP011388.1"/>
</dbReference>
<organism evidence="5 6">
    <name type="scientific">Paenibacillus swuensis</name>
    <dbReference type="NCBI Taxonomy" id="1178515"/>
    <lineage>
        <taxon>Bacteria</taxon>
        <taxon>Bacillati</taxon>
        <taxon>Bacillota</taxon>
        <taxon>Bacilli</taxon>
        <taxon>Bacillales</taxon>
        <taxon>Paenibacillaceae</taxon>
        <taxon>Paenibacillus</taxon>
    </lineage>
</organism>
<dbReference type="SUPFAM" id="SSF54909">
    <property type="entry name" value="Dimeric alpha+beta barrel"/>
    <property type="match status" value="1"/>
</dbReference>
<feature type="domain" description="HTH asnC-type" evidence="4">
    <location>
        <begin position="1"/>
        <end position="62"/>
    </location>
</feature>
<dbReference type="PROSITE" id="PS50956">
    <property type="entry name" value="HTH_ASNC_2"/>
    <property type="match status" value="1"/>
</dbReference>
<dbReference type="InterPro" id="IPR011991">
    <property type="entry name" value="ArsR-like_HTH"/>
</dbReference>
<dbReference type="InterPro" id="IPR019887">
    <property type="entry name" value="Tscrpt_reg_AsnC/Lrp_C"/>
</dbReference>
<dbReference type="PRINTS" id="PR00033">
    <property type="entry name" value="HTHASNC"/>
</dbReference>
<dbReference type="Proteomes" id="UP000076927">
    <property type="component" value="Chromosome"/>
</dbReference>
<accession>A0A172TQ20</accession>
<dbReference type="InterPro" id="IPR000485">
    <property type="entry name" value="AsnC-type_HTH_dom"/>
</dbReference>
<keyword evidence="2" id="KW-0238">DNA-binding</keyword>
<keyword evidence="6" id="KW-1185">Reference proteome</keyword>
<dbReference type="InterPro" id="IPR019888">
    <property type="entry name" value="Tscrpt_reg_AsnC-like"/>
</dbReference>
<dbReference type="InterPro" id="IPR036388">
    <property type="entry name" value="WH-like_DNA-bd_sf"/>
</dbReference>
<dbReference type="EMBL" id="CP011388">
    <property type="protein sequence ID" value="ANE49066.1"/>
    <property type="molecule type" value="Genomic_DNA"/>
</dbReference>
<dbReference type="KEGG" id="pswu:SY83_20145"/>
<evidence type="ECO:0000313" key="6">
    <source>
        <dbReference type="Proteomes" id="UP000076927"/>
    </source>
</evidence>
<dbReference type="PANTHER" id="PTHR30154:SF53">
    <property type="entry name" value="HTH-TYPE TRANSCRIPTIONAL REGULATOR LRPC"/>
    <property type="match status" value="1"/>
</dbReference>
<dbReference type="Gene3D" id="3.30.70.920">
    <property type="match status" value="1"/>
</dbReference>
<reference evidence="5 6" key="1">
    <citation type="submission" date="2015-01" db="EMBL/GenBank/DDBJ databases">
        <title>Paenibacillus swuensis/DY6/whole genome sequencing.</title>
        <authorList>
            <person name="Kim M.K."/>
            <person name="Srinivasan S."/>
            <person name="Lee J.-J."/>
        </authorList>
    </citation>
    <scope>NUCLEOTIDE SEQUENCE [LARGE SCALE GENOMIC DNA]</scope>
    <source>
        <strain evidence="5 6">DY6</strain>
    </source>
</reference>
<protein>
    <submittedName>
        <fullName evidence="5">AsnC family transcriptional regulator</fullName>
    </submittedName>
</protein>
<sequence length="146" mass="16291">MDSTDIRLLHVLHKDSRITVSELSKQLSLSRPSVTERILRLQEKGIIEGFTLQLSLAGLGRGTLVFIQVSELKVTPMEFERVITTFREVLECHRVTGNIGYILKAALTGMDELRALVDRLIPYGTLQTSLVLTSPVLNRNPLPQGP</sequence>
<gene>
    <name evidence="5" type="ORF">SY83_20145</name>
</gene>
<evidence type="ECO:0000256" key="2">
    <source>
        <dbReference type="ARBA" id="ARBA00023125"/>
    </source>
</evidence>
<dbReference type="PANTHER" id="PTHR30154">
    <property type="entry name" value="LEUCINE-RESPONSIVE REGULATORY PROTEIN"/>
    <property type="match status" value="1"/>
</dbReference>
<dbReference type="InterPro" id="IPR036390">
    <property type="entry name" value="WH_DNA-bd_sf"/>
</dbReference>
<dbReference type="SUPFAM" id="SSF46785">
    <property type="entry name" value="Winged helix' DNA-binding domain"/>
    <property type="match status" value="1"/>
</dbReference>
<dbReference type="CDD" id="cd00090">
    <property type="entry name" value="HTH_ARSR"/>
    <property type="match status" value="1"/>
</dbReference>
<keyword evidence="1" id="KW-0805">Transcription regulation</keyword>
<dbReference type="InterPro" id="IPR011008">
    <property type="entry name" value="Dimeric_a/b-barrel"/>
</dbReference>
<dbReference type="PATRIC" id="fig|1178515.4.peg.4075"/>
<proteinExistence type="predicted"/>
<dbReference type="STRING" id="1178515.SY83_20145"/>
<evidence type="ECO:0000256" key="1">
    <source>
        <dbReference type="ARBA" id="ARBA00023015"/>
    </source>
</evidence>
<dbReference type="Pfam" id="PF13412">
    <property type="entry name" value="HTH_24"/>
    <property type="match status" value="1"/>
</dbReference>
<keyword evidence="3" id="KW-0804">Transcription</keyword>